<evidence type="ECO:0000256" key="3">
    <source>
        <dbReference type="ARBA" id="ARBA00022670"/>
    </source>
</evidence>
<dbReference type="PIRSF" id="PIRSF001217">
    <property type="entry name" value="Protease_4_SppA"/>
    <property type="match status" value="1"/>
</dbReference>
<dbReference type="PRINTS" id="PR00127">
    <property type="entry name" value="CLPPROTEASEP"/>
</dbReference>
<dbReference type="PANTHER" id="PTHR33209:SF1">
    <property type="entry name" value="PEPTIDASE S49 DOMAIN-CONTAINING PROTEIN"/>
    <property type="match status" value="1"/>
</dbReference>
<dbReference type="PANTHER" id="PTHR33209">
    <property type="entry name" value="PROTEASE 4"/>
    <property type="match status" value="1"/>
</dbReference>
<evidence type="ECO:0000256" key="1">
    <source>
        <dbReference type="ARBA" id="ARBA00004370"/>
    </source>
</evidence>
<feature type="domain" description="Peptidase S49" evidence="9">
    <location>
        <begin position="367"/>
        <end position="517"/>
    </location>
</feature>
<evidence type="ECO:0000256" key="8">
    <source>
        <dbReference type="SAM" id="Phobius"/>
    </source>
</evidence>
<dbReference type="InterPro" id="IPR047272">
    <property type="entry name" value="S49_SppA_C"/>
</dbReference>
<feature type="active site" description="Nucleophile" evidence="7">
    <location>
        <position position="383"/>
    </location>
</feature>
<dbReference type="SUPFAM" id="SSF52096">
    <property type="entry name" value="ClpP/crotonase"/>
    <property type="match status" value="2"/>
</dbReference>
<organism evidence="10 11">
    <name type="scientific">Abyssalbus ytuae</name>
    <dbReference type="NCBI Taxonomy" id="2926907"/>
    <lineage>
        <taxon>Bacteria</taxon>
        <taxon>Pseudomonadati</taxon>
        <taxon>Bacteroidota</taxon>
        <taxon>Flavobacteriia</taxon>
        <taxon>Flavobacteriales</taxon>
        <taxon>Flavobacteriaceae</taxon>
        <taxon>Abyssalbus</taxon>
    </lineage>
</organism>
<dbReference type="GO" id="GO:0004176">
    <property type="term" value="F:ATP-dependent peptidase activity"/>
    <property type="evidence" value="ECO:0007669"/>
    <property type="project" value="InterPro"/>
</dbReference>
<dbReference type="CDD" id="cd07018">
    <property type="entry name" value="S49_SppA_67K_type"/>
    <property type="match status" value="1"/>
</dbReference>
<comment type="similarity">
    <text evidence="2">Belongs to the peptidase S49 family.</text>
</comment>
<feature type="transmembrane region" description="Helical" evidence="8">
    <location>
        <begin position="7"/>
        <end position="33"/>
    </location>
</feature>
<dbReference type="EMBL" id="CP094358">
    <property type="protein sequence ID" value="UOB18920.1"/>
    <property type="molecule type" value="Genomic_DNA"/>
</dbReference>
<dbReference type="NCBIfam" id="TIGR00705">
    <property type="entry name" value="SppA_67K"/>
    <property type="match status" value="1"/>
</dbReference>
<dbReference type="Pfam" id="PF01343">
    <property type="entry name" value="Peptidase_S49"/>
    <property type="match status" value="2"/>
</dbReference>
<keyword evidence="8" id="KW-0812">Transmembrane</keyword>
<evidence type="ECO:0000256" key="5">
    <source>
        <dbReference type="ARBA" id="ARBA00022825"/>
    </source>
</evidence>
<keyword evidence="6 8" id="KW-0472">Membrane</keyword>
<dbReference type="GO" id="GO:0016020">
    <property type="term" value="C:membrane"/>
    <property type="evidence" value="ECO:0007669"/>
    <property type="project" value="UniProtKB-SubCell"/>
</dbReference>
<reference evidence="10" key="1">
    <citation type="submission" date="2022-03" db="EMBL/GenBank/DDBJ databases">
        <title>Description of Abyssus ytuae gen. nov., sp. nov., a novel member of the family Flavobacteriaceae isolated from the sediment of Mariana Trench.</title>
        <authorList>
            <person name="Zhang J."/>
            <person name="Xu X."/>
        </authorList>
    </citation>
    <scope>NUCLEOTIDE SEQUENCE</scope>
    <source>
        <strain evidence="10">MT3330</strain>
    </source>
</reference>
<dbReference type="InterPro" id="IPR001907">
    <property type="entry name" value="ClpP"/>
</dbReference>
<evidence type="ECO:0000313" key="10">
    <source>
        <dbReference type="EMBL" id="UOB18920.1"/>
    </source>
</evidence>
<keyword evidence="3" id="KW-0645">Protease</keyword>
<dbReference type="InterPro" id="IPR004634">
    <property type="entry name" value="Pept_S49_pIV"/>
</dbReference>
<evidence type="ECO:0000256" key="6">
    <source>
        <dbReference type="ARBA" id="ARBA00023136"/>
    </source>
</evidence>
<keyword evidence="11" id="KW-1185">Reference proteome</keyword>
<dbReference type="InterPro" id="IPR029045">
    <property type="entry name" value="ClpP/crotonase-like_dom_sf"/>
</dbReference>
<dbReference type="GO" id="GO:0006465">
    <property type="term" value="P:signal peptide processing"/>
    <property type="evidence" value="ECO:0007669"/>
    <property type="project" value="InterPro"/>
</dbReference>
<dbReference type="InterPro" id="IPR002142">
    <property type="entry name" value="Peptidase_S49"/>
</dbReference>
<dbReference type="AlphaFoldDB" id="A0A9E6ZR20"/>
<evidence type="ECO:0000256" key="4">
    <source>
        <dbReference type="ARBA" id="ARBA00022801"/>
    </source>
</evidence>
<evidence type="ECO:0000313" key="11">
    <source>
        <dbReference type="Proteomes" id="UP000831290"/>
    </source>
</evidence>
<keyword evidence="5" id="KW-0720">Serine protease</keyword>
<dbReference type="KEGG" id="fbm:MQE35_06390"/>
<gene>
    <name evidence="10" type="primary">sppA</name>
    <name evidence="10" type="ORF">MQE35_06390</name>
</gene>
<proteinExistence type="inferred from homology"/>
<dbReference type="GO" id="GO:0004252">
    <property type="term" value="F:serine-type endopeptidase activity"/>
    <property type="evidence" value="ECO:0007669"/>
    <property type="project" value="InterPro"/>
</dbReference>
<accession>A0A9E6ZR20</accession>
<sequence length="587" mass="65425">MRFLRNLLASILGTLIALGIIFMLFLIFVAIVAGSKEEIIRVKNNSVLDLKLTEPLKDYGGKFNFVDFDYKYEEYNGLNSILRAIHYARNDNKIKGITINSTFLTNGTAQIKALRDALKEFKSSGKFVYAYGDYFMQKDYYLASVADSVFLNPVGEMDYRGLSSEVLFFKDLQEKTGFKMEVIRHGKYKSAVEPFLNNEMSKENREQISELLNSIWHSVLNDISESRNISVARLNMMADSLAARTPKLASSNGLIDGLKYFDEYESLIRSAMEVEEDKEINYVDIYEYSEYVSKKRISYGDKIAVIYAEGEIQYGKGNEEFVGQGVISDALRDAANNDEVKAVVLRVNSPGGSALASDIIWREVEMAKKIKPVIVSMGNLAASGGYYISAGANRIFAEPSTITGSIGVFGVVPNVSVLADKWGINAEQVNTNKNSTLYSVFEPVTKEFRDYASESIEEVYQTFIHKVANGRNIPVARVDSIAQGRVWSGEQAQKIGLVDEIGGLDSAVAYAAGLTEVSDYSIKEYPVFEQSLEEILGAIPGVKSSQVKEKIIKEEIGEEAYEMLKGVNKFTKLKGVQARLPFEINIK</sequence>
<dbReference type="NCBIfam" id="TIGR00706">
    <property type="entry name" value="SppA_dom"/>
    <property type="match status" value="1"/>
</dbReference>
<name>A0A9E6ZR20_9FLAO</name>
<comment type="subcellular location">
    <subcellularLocation>
        <location evidence="1">Membrane</location>
    </subcellularLocation>
</comment>
<dbReference type="Gene3D" id="3.90.226.10">
    <property type="entry name" value="2-enoyl-CoA Hydratase, Chain A, domain 1"/>
    <property type="match status" value="3"/>
</dbReference>
<dbReference type="RefSeq" id="WP_255845537.1">
    <property type="nucleotide sequence ID" value="NZ_CP094358.1"/>
</dbReference>
<feature type="active site" description="Proton donor/acceptor" evidence="7">
    <location>
        <position position="189"/>
    </location>
</feature>
<protein>
    <submittedName>
        <fullName evidence="10">Signal peptide peptidase SppA</fullName>
    </submittedName>
</protein>
<dbReference type="Proteomes" id="UP000831290">
    <property type="component" value="Chromosome"/>
</dbReference>
<evidence type="ECO:0000256" key="7">
    <source>
        <dbReference type="PIRSR" id="PIRSR001217-1"/>
    </source>
</evidence>
<dbReference type="CDD" id="cd07023">
    <property type="entry name" value="S49_Sppa_N_C"/>
    <property type="match status" value="1"/>
</dbReference>
<dbReference type="InterPro" id="IPR047217">
    <property type="entry name" value="S49_SppA_67K_type_N"/>
</dbReference>
<keyword evidence="8" id="KW-1133">Transmembrane helix</keyword>
<keyword evidence="4" id="KW-0378">Hydrolase</keyword>
<evidence type="ECO:0000259" key="9">
    <source>
        <dbReference type="Pfam" id="PF01343"/>
    </source>
</evidence>
<dbReference type="InterPro" id="IPR004635">
    <property type="entry name" value="Pept_S49_SppA"/>
</dbReference>
<evidence type="ECO:0000256" key="2">
    <source>
        <dbReference type="ARBA" id="ARBA00008683"/>
    </source>
</evidence>
<feature type="domain" description="Peptidase S49" evidence="9">
    <location>
        <begin position="121"/>
        <end position="266"/>
    </location>
</feature>